<dbReference type="AlphaFoldDB" id="A0A2P5EM53"/>
<dbReference type="EMBL" id="JXTC01000130">
    <property type="protein sequence ID" value="PON86555.1"/>
    <property type="molecule type" value="Genomic_DNA"/>
</dbReference>
<organism evidence="1 2">
    <name type="scientific">Trema orientale</name>
    <name type="common">Charcoal tree</name>
    <name type="synonym">Celtis orientalis</name>
    <dbReference type="NCBI Taxonomy" id="63057"/>
    <lineage>
        <taxon>Eukaryota</taxon>
        <taxon>Viridiplantae</taxon>
        <taxon>Streptophyta</taxon>
        <taxon>Embryophyta</taxon>
        <taxon>Tracheophyta</taxon>
        <taxon>Spermatophyta</taxon>
        <taxon>Magnoliopsida</taxon>
        <taxon>eudicotyledons</taxon>
        <taxon>Gunneridae</taxon>
        <taxon>Pentapetalae</taxon>
        <taxon>rosids</taxon>
        <taxon>fabids</taxon>
        <taxon>Rosales</taxon>
        <taxon>Cannabaceae</taxon>
        <taxon>Trema</taxon>
    </lineage>
</organism>
<sequence length="87" mass="9591">MKNYEGNGGQYSLDALASLPIYAQRAQLIFGQRSNFMVKDNGPMGLVTCVTVNAFGPIGWPSCPKSLKSRALSLLRYVVYPIMAYKL</sequence>
<protein>
    <submittedName>
        <fullName evidence="1">Uncharacterized protein</fullName>
    </submittedName>
</protein>
<gene>
    <name evidence="1" type="ORF">TorRG33x02_176030</name>
</gene>
<evidence type="ECO:0000313" key="1">
    <source>
        <dbReference type="EMBL" id="PON86555.1"/>
    </source>
</evidence>
<comment type="caution">
    <text evidence="1">The sequence shown here is derived from an EMBL/GenBank/DDBJ whole genome shotgun (WGS) entry which is preliminary data.</text>
</comment>
<dbReference type="Proteomes" id="UP000237000">
    <property type="component" value="Unassembled WGS sequence"/>
</dbReference>
<reference evidence="2" key="1">
    <citation type="submission" date="2016-06" db="EMBL/GenBank/DDBJ databases">
        <title>Parallel loss of symbiosis genes in relatives of nitrogen-fixing non-legume Parasponia.</title>
        <authorList>
            <person name="Van Velzen R."/>
            <person name="Holmer R."/>
            <person name="Bu F."/>
            <person name="Rutten L."/>
            <person name="Van Zeijl A."/>
            <person name="Liu W."/>
            <person name="Santuari L."/>
            <person name="Cao Q."/>
            <person name="Sharma T."/>
            <person name="Shen D."/>
            <person name="Roswanjaya Y."/>
            <person name="Wardhani T."/>
            <person name="Kalhor M.S."/>
            <person name="Jansen J."/>
            <person name="Van den Hoogen J."/>
            <person name="Gungor B."/>
            <person name="Hartog M."/>
            <person name="Hontelez J."/>
            <person name="Verver J."/>
            <person name="Yang W.-C."/>
            <person name="Schijlen E."/>
            <person name="Repin R."/>
            <person name="Schilthuizen M."/>
            <person name="Schranz E."/>
            <person name="Heidstra R."/>
            <person name="Miyata K."/>
            <person name="Fedorova E."/>
            <person name="Kohlen W."/>
            <person name="Bisseling T."/>
            <person name="Smit S."/>
            <person name="Geurts R."/>
        </authorList>
    </citation>
    <scope>NUCLEOTIDE SEQUENCE [LARGE SCALE GENOMIC DNA]</scope>
    <source>
        <strain evidence="2">cv. RG33-2</strain>
    </source>
</reference>
<proteinExistence type="predicted"/>
<dbReference type="InParanoid" id="A0A2P5EM53"/>
<name>A0A2P5EM53_TREOI</name>
<accession>A0A2P5EM53</accession>
<keyword evidence="2" id="KW-1185">Reference proteome</keyword>
<evidence type="ECO:0000313" key="2">
    <source>
        <dbReference type="Proteomes" id="UP000237000"/>
    </source>
</evidence>